<sequence>MKVCLPGVAWVGVDPQNRAVQAASVECRTEILLGKCREGCLVLCSYCRVSPGSRGVDPDVLVARNQNHDLL</sequence>
<dbReference type="Proteomes" id="UP000824469">
    <property type="component" value="Unassembled WGS sequence"/>
</dbReference>
<comment type="caution">
    <text evidence="1">The sequence shown here is derived from an EMBL/GenBank/DDBJ whole genome shotgun (WGS) entry which is preliminary data.</text>
</comment>
<dbReference type="EMBL" id="JAHRHJ020000003">
    <property type="protein sequence ID" value="KAH9320471.1"/>
    <property type="molecule type" value="Genomic_DNA"/>
</dbReference>
<evidence type="ECO:0000313" key="1">
    <source>
        <dbReference type="EMBL" id="KAH9320471.1"/>
    </source>
</evidence>
<feature type="non-terminal residue" evidence="1">
    <location>
        <position position="71"/>
    </location>
</feature>
<accession>A0AA38GCH7</accession>
<protein>
    <submittedName>
        <fullName evidence="1">Uncharacterized protein</fullName>
    </submittedName>
</protein>
<reference evidence="1 2" key="1">
    <citation type="journal article" date="2021" name="Nat. Plants">
        <title>The Taxus genome provides insights into paclitaxel biosynthesis.</title>
        <authorList>
            <person name="Xiong X."/>
            <person name="Gou J."/>
            <person name="Liao Q."/>
            <person name="Li Y."/>
            <person name="Zhou Q."/>
            <person name="Bi G."/>
            <person name="Li C."/>
            <person name="Du R."/>
            <person name="Wang X."/>
            <person name="Sun T."/>
            <person name="Guo L."/>
            <person name="Liang H."/>
            <person name="Lu P."/>
            <person name="Wu Y."/>
            <person name="Zhang Z."/>
            <person name="Ro D.K."/>
            <person name="Shang Y."/>
            <person name="Huang S."/>
            <person name="Yan J."/>
        </authorList>
    </citation>
    <scope>NUCLEOTIDE SEQUENCE [LARGE SCALE GENOMIC DNA]</scope>
    <source>
        <strain evidence="1">Ta-2019</strain>
    </source>
</reference>
<organism evidence="1 2">
    <name type="scientific">Taxus chinensis</name>
    <name type="common">Chinese yew</name>
    <name type="synonym">Taxus wallichiana var. chinensis</name>
    <dbReference type="NCBI Taxonomy" id="29808"/>
    <lineage>
        <taxon>Eukaryota</taxon>
        <taxon>Viridiplantae</taxon>
        <taxon>Streptophyta</taxon>
        <taxon>Embryophyta</taxon>
        <taxon>Tracheophyta</taxon>
        <taxon>Spermatophyta</taxon>
        <taxon>Pinopsida</taxon>
        <taxon>Pinidae</taxon>
        <taxon>Conifers II</taxon>
        <taxon>Cupressales</taxon>
        <taxon>Taxaceae</taxon>
        <taxon>Taxus</taxon>
    </lineage>
</organism>
<proteinExistence type="predicted"/>
<dbReference type="AlphaFoldDB" id="A0AA38GCH7"/>
<keyword evidence="2" id="KW-1185">Reference proteome</keyword>
<name>A0AA38GCH7_TAXCH</name>
<evidence type="ECO:0000313" key="2">
    <source>
        <dbReference type="Proteomes" id="UP000824469"/>
    </source>
</evidence>
<gene>
    <name evidence="1" type="ORF">KI387_015110</name>
</gene>